<feature type="region of interest" description="Disordered" evidence="1">
    <location>
        <begin position="1"/>
        <end position="94"/>
    </location>
</feature>
<reference evidence="2 3" key="1">
    <citation type="submission" date="2021-06" db="EMBL/GenBank/DDBJ databases">
        <title>Caerostris extrusa draft genome.</title>
        <authorList>
            <person name="Kono N."/>
            <person name="Arakawa K."/>
        </authorList>
    </citation>
    <scope>NUCLEOTIDE SEQUENCE [LARGE SCALE GENOMIC DNA]</scope>
</reference>
<evidence type="ECO:0000256" key="1">
    <source>
        <dbReference type="SAM" id="MobiDB-lite"/>
    </source>
</evidence>
<protein>
    <submittedName>
        <fullName evidence="2">Uncharacterized protein</fullName>
    </submittedName>
</protein>
<gene>
    <name evidence="2" type="primary">AVEN_10245_1</name>
    <name evidence="2" type="ORF">CEXT_509831</name>
</gene>
<evidence type="ECO:0000313" key="2">
    <source>
        <dbReference type="EMBL" id="GIX82817.1"/>
    </source>
</evidence>
<dbReference type="AlphaFoldDB" id="A0AAV4NDH8"/>
<sequence length="674" mass="76273">MPPEPPVQGHRYTQSQPGVTSQRFQAPGYPNNNNNNRFESQISHESHRSINSNQRTPVIIPPNFNKEEDEEEDDQDQSSSQNIENTQLQSILPKEKVPQRDLIIDDELRVIHTVEENPLNKTGTVKKYWDFRQENSGLASGQIITVPALQNSNVLPVSILGDNVQNHKIAESVASSTINENLHSKIQVPDVFKDATHTVKTEVLLSEPEEKSIKYQNGSKEFYHIDNKPKVNFESVVDLPPHIMNIETSSVEQNNLKVVSTPETIPNGNFQRDIPKYAINNSNKPDYTRDSSIPQNHKKTLTTDPLLQWNQEIKYIPAEIFRKNSTMSIENNYNDNYNSKDFVSEHSSAPFGINVRNKAQYQQFEDTTKSNEYPIELDDESSETEPKILGYLVQLQLCHREHLLETWLKTITSPCIRRKNIKCLAPCQQSFGRRNNSRLLYPTLSSTTEKPETKRLKFTYASLPRTTTERTSDAFITNGSKRFFNFRTGTTHSVPGITASPVSKSVLDVSKSTESLITDASSEIMGTRSSQSRENLALILIQVEQWSRANARRNQIRIVSATSENEANIQPNTEVLTTEYSTESIIGTTLDEYVNHTETDLTEVVTESGKQHYVTKSPTLSYPTNNTIIDEVTTELINREQIIIDSLKSTKIKNAGHDVQRSSTLDAHGDGSEL</sequence>
<accession>A0AAV4NDH8</accession>
<dbReference type="Proteomes" id="UP001054945">
    <property type="component" value="Unassembled WGS sequence"/>
</dbReference>
<comment type="caution">
    <text evidence="2">The sequence shown here is derived from an EMBL/GenBank/DDBJ whole genome shotgun (WGS) entry which is preliminary data.</text>
</comment>
<dbReference type="EMBL" id="BPLR01020815">
    <property type="protein sequence ID" value="GIX82817.1"/>
    <property type="molecule type" value="Genomic_DNA"/>
</dbReference>
<name>A0AAV4NDH8_CAEEX</name>
<evidence type="ECO:0000313" key="3">
    <source>
        <dbReference type="Proteomes" id="UP001054945"/>
    </source>
</evidence>
<organism evidence="2 3">
    <name type="scientific">Caerostris extrusa</name>
    <name type="common">Bark spider</name>
    <name type="synonym">Caerostris bankana</name>
    <dbReference type="NCBI Taxonomy" id="172846"/>
    <lineage>
        <taxon>Eukaryota</taxon>
        <taxon>Metazoa</taxon>
        <taxon>Ecdysozoa</taxon>
        <taxon>Arthropoda</taxon>
        <taxon>Chelicerata</taxon>
        <taxon>Arachnida</taxon>
        <taxon>Araneae</taxon>
        <taxon>Araneomorphae</taxon>
        <taxon>Entelegynae</taxon>
        <taxon>Araneoidea</taxon>
        <taxon>Araneidae</taxon>
        <taxon>Caerostris</taxon>
    </lineage>
</organism>
<feature type="compositionally biased region" description="Polar residues" evidence="1">
    <location>
        <begin position="11"/>
        <end position="24"/>
    </location>
</feature>
<feature type="compositionally biased region" description="Acidic residues" evidence="1">
    <location>
        <begin position="67"/>
        <end position="76"/>
    </location>
</feature>
<proteinExistence type="predicted"/>
<keyword evidence="3" id="KW-1185">Reference proteome</keyword>